<reference evidence="2 3" key="1">
    <citation type="submission" date="2021-12" db="EMBL/GenBank/DDBJ databases">
        <title>Genome sequencing of bacteria with rrn-lacking chromosome and rrn-plasmid.</title>
        <authorList>
            <person name="Anda M."/>
            <person name="Iwasaki W."/>
        </authorList>
    </citation>
    <scope>NUCLEOTIDE SEQUENCE [LARGE SCALE GENOMIC DNA]</scope>
    <source>
        <strain evidence="2 3">DSM 100852</strain>
        <plasmid evidence="2 3">pFA2</plasmid>
    </source>
</reference>
<dbReference type="GO" id="GO:0004803">
    <property type="term" value="F:transposase activity"/>
    <property type="evidence" value="ECO:0007669"/>
    <property type="project" value="InterPro"/>
</dbReference>
<dbReference type="PANTHER" id="PTHR36966:SF1">
    <property type="entry name" value="REP-ASSOCIATED TYROSINE TRANSPOSASE"/>
    <property type="match status" value="1"/>
</dbReference>
<dbReference type="Gene3D" id="3.30.70.1290">
    <property type="entry name" value="Transposase IS200-like"/>
    <property type="match status" value="1"/>
</dbReference>
<dbReference type="PANTHER" id="PTHR36966">
    <property type="entry name" value="REP-ASSOCIATED TYROSINE TRANSPOSASE"/>
    <property type="match status" value="1"/>
</dbReference>
<dbReference type="InterPro" id="IPR052715">
    <property type="entry name" value="RAYT_transposase"/>
</dbReference>
<dbReference type="KEGG" id="fax:FUAX_43610"/>
<evidence type="ECO:0000259" key="1">
    <source>
        <dbReference type="SMART" id="SM01321"/>
    </source>
</evidence>
<dbReference type="EMBL" id="AP025316">
    <property type="protein sequence ID" value="BDD11929.1"/>
    <property type="molecule type" value="Genomic_DNA"/>
</dbReference>
<dbReference type="GO" id="GO:0006313">
    <property type="term" value="P:DNA transposition"/>
    <property type="evidence" value="ECO:0007669"/>
    <property type="project" value="InterPro"/>
</dbReference>
<name>A0AAU9DBS4_9BACT</name>
<dbReference type="InterPro" id="IPR036515">
    <property type="entry name" value="Transposase_17_sf"/>
</dbReference>
<evidence type="ECO:0000313" key="2">
    <source>
        <dbReference type="EMBL" id="BDD11929.1"/>
    </source>
</evidence>
<dbReference type="InterPro" id="IPR002686">
    <property type="entry name" value="Transposase_17"/>
</dbReference>
<dbReference type="Proteomes" id="UP001348817">
    <property type="component" value="Plasmid pFA2"/>
</dbReference>
<keyword evidence="2" id="KW-0614">Plasmid</keyword>
<sequence>MTDKFRNKYRIPSTRLQQWDYRWNASYFVTICTQNKAHYFGDVRNGNMSLSPVGVLADILWHETIYHAQSIELGAFVVMPNHIHGILTLGKGRVQDDKPKAICPGQARHGNVEANSLSSIIGSYKSAVSKHARRMGLEFAWQPRFHDHIIRNQRSYDNIAQYIRTNPAKWQADRFFNKNKIYLP</sequence>
<evidence type="ECO:0000313" key="3">
    <source>
        <dbReference type="Proteomes" id="UP001348817"/>
    </source>
</evidence>
<feature type="domain" description="Transposase IS200-like" evidence="1">
    <location>
        <begin position="22"/>
        <end position="166"/>
    </location>
</feature>
<dbReference type="AlphaFoldDB" id="A0AAU9DBS4"/>
<accession>A0AAU9DBS4</accession>
<gene>
    <name evidence="2" type="ORF">FUAX_43610</name>
</gene>
<keyword evidence="3" id="KW-1185">Reference proteome</keyword>
<dbReference type="SUPFAM" id="SSF143422">
    <property type="entry name" value="Transposase IS200-like"/>
    <property type="match status" value="1"/>
</dbReference>
<geneLocation type="plasmid" evidence="2 3">
    <name>pFA2</name>
</geneLocation>
<dbReference type="SMART" id="SM01321">
    <property type="entry name" value="Y1_Tnp"/>
    <property type="match status" value="1"/>
</dbReference>
<proteinExistence type="predicted"/>
<organism evidence="2 3">
    <name type="scientific">Fulvitalea axinellae</name>
    <dbReference type="NCBI Taxonomy" id="1182444"/>
    <lineage>
        <taxon>Bacteria</taxon>
        <taxon>Pseudomonadati</taxon>
        <taxon>Bacteroidota</taxon>
        <taxon>Cytophagia</taxon>
        <taxon>Cytophagales</taxon>
        <taxon>Persicobacteraceae</taxon>
        <taxon>Fulvitalea</taxon>
    </lineage>
</organism>
<protein>
    <recommendedName>
        <fullName evidence="1">Transposase IS200-like domain-containing protein</fullName>
    </recommendedName>
</protein>
<dbReference type="GO" id="GO:0043565">
    <property type="term" value="F:sequence-specific DNA binding"/>
    <property type="evidence" value="ECO:0007669"/>
    <property type="project" value="TreeGrafter"/>
</dbReference>